<dbReference type="InterPro" id="IPR029063">
    <property type="entry name" value="SAM-dependent_MTases_sf"/>
</dbReference>
<dbReference type="RefSeq" id="WP_176439767.1">
    <property type="nucleotide sequence ID" value="NZ_FZNW01000003.1"/>
</dbReference>
<dbReference type="Gene3D" id="3.40.50.150">
    <property type="entry name" value="Vaccinia Virus protein VP39"/>
    <property type="match status" value="1"/>
</dbReference>
<dbReference type="SUPFAM" id="SSF51735">
    <property type="entry name" value="NAD(P)-binding Rossmann-fold domains"/>
    <property type="match status" value="1"/>
</dbReference>
<protein>
    <submittedName>
        <fullName evidence="3">Nicotianamine synthase</fullName>
    </submittedName>
</protein>
<keyword evidence="2" id="KW-0949">S-adenosyl-L-methionine</keyword>
<dbReference type="Proteomes" id="UP000198348">
    <property type="component" value="Unassembled WGS sequence"/>
</dbReference>
<sequence length="280" mass="29403">MSGPSAVAHRVGQLREQLEAVPDLNPSDTVDALFTELVELCCSTPPRVAEAAMAGLDQHASALQNLCASGESALEEYWARRIAAATDPEAELARFPYLNNYRDLVRMELGMVAAMGEPRPARVAVLGSGPLPLTGLILAGEYGARVVHVDRDGDSLASGAAVASALDVPGVGTGVRADLEDPDCVDTLVQAGVHTCDVVVLAALAGQDARAKRAIGERLGALLPAHTLVLVRSAVRLRRLLYPQVRAEDLTGLRVELEVHPYTDIVNSVLVARPAGAGTV</sequence>
<evidence type="ECO:0000313" key="4">
    <source>
        <dbReference type="Proteomes" id="UP000198348"/>
    </source>
</evidence>
<reference evidence="3 4" key="1">
    <citation type="submission" date="2017-06" db="EMBL/GenBank/DDBJ databases">
        <authorList>
            <person name="Kim H.J."/>
            <person name="Triplett B.A."/>
        </authorList>
    </citation>
    <scope>NUCLEOTIDE SEQUENCE [LARGE SCALE GENOMIC DNA]</scope>
    <source>
        <strain evidence="3 4">DSM 45207</strain>
    </source>
</reference>
<keyword evidence="1" id="KW-0808">Transferase</keyword>
<dbReference type="Pfam" id="PF03059">
    <property type="entry name" value="NAS"/>
    <property type="match status" value="1"/>
</dbReference>
<name>A0A238VP42_9PSEU</name>
<evidence type="ECO:0000256" key="1">
    <source>
        <dbReference type="ARBA" id="ARBA00022679"/>
    </source>
</evidence>
<proteinExistence type="predicted"/>
<dbReference type="InterPro" id="IPR036291">
    <property type="entry name" value="NAD(P)-bd_dom_sf"/>
</dbReference>
<dbReference type="GO" id="GO:0030418">
    <property type="term" value="P:nicotianamine biosynthetic process"/>
    <property type="evidence" value="ECO:0007669"/>
    <property type="project" value="InterPro"/>
</dbReference>
<dbReference type="GO" id="GO:0030410">
    <property type="term" value="F:nicotianamine synthase activity"/>
    <property type="evidence" value="ECO:0007669"/>
    <property type="project" value="InterPro"/>
</dbReference>
<keyword evidence="4" id="KW-1185">Reference proteome</keyword>
<dbReference type="InterPro" id="IPR004298">
    <property type="entry name" value="Nicotian_synth"/>
</dbReference>
<evidence type="ECO:0000313" key="3">
    <source>
        <dbReference type="EMBL" id="SNR36120.1"/>
    </source>
</evidence>
<organism evidence="3 4">
    <name type="scientific">Haloechinothrix alba</name>
    <dbReference type="NCBI Taxonomy" id="664784"/>
    <lineage>
        <taxon>Bacteria</taxon>
        <taxon>Bacillati</taxon>
        <taxon>Actinomycetota</taxon>
        <taxon>Actinomycetes</taxon>
        <taxon>Pseudonocardiales</taxon>
        <taxon>Pseudonocardiaceae</taxon>
        <taxon>Haloechinothrix</taxon>
    </lineage>
</organism>
<evidence type="ECO:0000256" key="2">
    <source>
        <dbReference type="ARBA" id="ARBA00022691"/>
    </source>
</evidence>
<accession>A0A238VP42</accession>
<dbReference type="AlphaFoldDB" id="A0A238VP42"/>
<dbReference type="EMBL" id="FZNW01000003">
    <property type="protein sequence ID" value="SNR36120.1"/>
    <property type="molecule type" value="Genomic_DNA"/>
</dbReference>
<gene>
    <name evidence="3" type="ORF">SAMN06265360_103196</name>
</gene>
<dbReference type="PANTHER" id="PTHR32266:SF12">
    <property type="entry name" value="NICOTIANAMINE SYNTHASE 3"/>
    <property type="match status" value="1"/>
</dbReference>
<dbReference type="PANTHER" id="PTHR32266">
    <property type="entry name" value="NICOTIANAMINE SYNTHASE 3"/>
    <property type="match status" value="1"/>
</dbReference>
<dbReference type="PROSITE" id="PS51142">
    <property type="entry name" value="NAS"/>
    <property type="match status" value="1"/>
</dbReference>